<evidence type="ECO:0000313" key="2">
    <source>
        <dbReference type="Proteomes" id="UP000002028"/>
    </source>
</evidence>
<keyword evidence="2" id="KW-1185">Reference proteome</keyword>
<dbReference type="EMBL" id="CP001769">
    <property type="protein sequence ID" value="ADB42237.1"/>
    <property type="molecule type" value="Genomic_DNA"/>
</dbReference>
<dbReference type="Proteomes" id="UP000002028">
    <property type="component" value="Chromosome"/>
</dbReference>
<reference evidence="1 2" key="1">
    <citation type="journal article" date="2010" name="Stand. Genomic Sci.">
        <title>Complete genome sequence of Spirosoma linguale type strain (1).</title>
        <authorList>
            <person name="Lail K."/>
            <person name="Sikorski J."/>
            <person name="Saunders E."/>
            <person name="Lapidus A."/>
            <person name="Glavina Del Rio T."/>
            <person name="Copeland A."/>
            <person name="Tice H."/>
            <person name="Cheng J.-F."/>
            <person name="Lucas S."/>
            <person name="Nolan M."/>
            <person name="Bruce D."/>
            <person name="Goodwin L."/>
            <person name="Pitluck S."/>
            <person name="Ivanova N."/>
            <person name="Mavromatis K."/>
            <person name="Ovchinnikova G."/>
            <person name="Pati A."/>
            <person name="Chen A."/>
            <person name="Palaniappan K."/>
            <person name="Land M."/>
            <person name="Hauser L."/>
            <person name="Chang Y.-J."/>
            <person name="Jeffries C.D."/>
            <person name="Chain P."/>
            <person name="Brettin T."/>
            <person name="Detter J.C."/>
            <person name="Schuetze A."/>
            <person name="Rohde M."/>
            <person name="Tindall B.J."/>
            <person name="Goeker M."/>
            <person name="Bristow J."/>
            <person name="Eisen J.A."/>
            <person name="Markowitz V."/>
            <person name="Hugenholtz P."/>
            <person name="Kyrpides N.C."/>
            <person name="Klenk H.-P."/>
            <person name="Chen F."/>
        </authorList>
    </citation>
    <scope>NUCLEOTIDE SEQUENCE [LARGE SCALE GENOMIC DNA]</scope>
    <source>
        <strain evidence="2">ATCC 33905 / DSM 74 / LMG 10896 / Claus 1</strain>
    </source>
</reference>
<dbReference type="HOGENOM" id="CLU_2083380_0_0_10"/>
<gene>
    <name evidence="1" type="ordered locus">Slin_6278</name>
</gene>
<organism evidence="1 2">
    <name type="scientific">Spirosoma linguale (strain ATCC 33905 / DSM 74 / LMG 10896 / Claus 1)</name>
    <dbReference type="NCBI Taxonomy" id="504472"/>
    <lineage>
        <taxon>Bacteria</taxon>
        <taxon>Pseudomonadati</taxon>
        <taxon>Bacteroidota</taxon>
        <taxon>Cytophagia</taxon>
        <taxon>Cytophagales</taxon>
        <taxon>Cytophagaceae</taxon>
        <taxon>Spirosoma</taxon>
    </lineage>
</organism>
<sequence length="123" mass="13529">MPFHYNAMEGTGTTLEHRMLTDTLGAFGEGNLATLSPERGLLLLEGWLNALPGDVGAERIMAEITTLRDHLKTGDYDLEMIRHLLLSMASHTATLSQEPVVDGTTAHQLTQLAHALRNFSNQF</sequence>
<name>D2QTV5_SPILD</name>
<evidence type="ECO:0000313" key="1">
    <source>
        <dbReference type="EMBL" id="ADB42237.1"/>
    </source>
</evidence>
<proteinExistence type="predicted"/>
<dbReference type="STRING" id="504472.Slin_6278"/>
<protein>
    <submittedName>
        <fullName evidence="1">Uncharacterized protein</fullName>
    </submittedName>
</protein>
<accession>D2QTV5</accession>
<dbReference type="AlphaFoldDB" id="D2QTV5"/>
<dbReference type="KEGG" id="sli:Slin_6278"/>
<dbReference type="eggNOG" id="ENOG50345A2">
    <property type="taxonomic scope" value="Bacteria"/>
</dbReference>